<protein>
    <submittedName>
        <fullName evidence="2">General stress protein</fullName>
    </submittedName>
</protein>
<dbReference type="PANTHER" id="PTHR34818">
    <property type="entry name" value="PROTEIN BLI-3"/>
    <property type="match status" value="1"/>
</dbReference>
<dbReference type="InterPro" id="IPR012349">
    <property type="entry name" value="Split_barrel_FMN-bd"/>
</dbReference>
<gene>
    <name evidence="2" type="ORF">F3S47_04160</name>
</gene>
<evidence type="ECO:0000313" key="3">
    <source>
        <dbReference type="Proteomes" id="UP000326554"/>
    </source>
</evidence>
<name>A0A5J5GQU5_9RHOB</name>
<dbReference type="RefSeq" id="WP_150443931.1">
    <property type="nucleotide sequence ID" value="NZ_VYQE01000001.1"/>
</dbReference>
<dbReference type="Proteomes" id="UP000326554">
    <property type="component" value="Unassembled WGS sequence"/>
</dbReference>
<organism evidence="2 3">
    <name type="scientific">Histidinibacterium aquaticum</name>
    <dbReference type="NCBI Taxonomy" id="2613962"/>
    <lineage>
        <taxon>Bacteria</taxon>
        <taxon>Pseudomonadati</taxon>
        <taxon>Pseudomonadota</taxon>
        <taxon>Alphaproteobacteria</taxon>
        <taxon>Rhodobacterales</taxon>
        <taxon>Paracoccaceae</taxon>
        <taxon>Histidinibacterium</taxon>
    </lineage>
</organism>
<proteinExistence type="predicted"/>
<reference evidence="2 3" key="1">
    <citation type="submission" date="2019-09" db="EMBL/GenBank/DDBJ databases">
        <authorList>
            <person name="Park J.-S."/>
            <person name="Choi H.-J."/>
        </authorList>
    </citation>
    <scope>NUCLEOTIDE SEQUENCE [LARGE SCALE GENOMIC DNA]</scope>
    <source>
        <strain evidence="2 3">176SS1-4</strain>
    </source>
</reference>
<dbReference type="InterPro" id="IPR052917">
    <property type="entry name" value="Stress-Dev_Protein"/>
</dbReference>
<dbReference type="EMBL" id="VYQE01000001">
    <property type="protein sequence ID" value="KAA9010445.1"/>
    <property type="molecule type" value="Genomic_DNA"/>
</dbReference>
<evidence type="ECO:0000259" key="1">
    <source>
        <dbReference type="Pfam" id="PF16242"/>
    </source>
</evidence>
<feature type="domain" description="General stress protein FMN-binding split barrel" evidence="1">
    <location>
        <begin position="10"/>
        <end position="155"/>
    </location>
</feature>
<dbReference type="Gene3D" id="2.30.110.10">
    <property type="entry name" value="Electron Transport, Fmn-binding Protein, Chain A"/>
    <property type="match status" value="1"/>
</dbReference>
<dbReference type="Pfam" id="PF16242">
    <property type="entry name" value="Pyrid_ox_like"/>
    <property type="match status" value="1"/>
</dbReference>
<sequence length="169" mass="19048">MADVDRTTEDAKAQMFDQLSEVKAGMLGVPGSGQHMQPMTPYFDRDEGVIWFITSRDTDLVQAVGLGATAHFTFIGKNDDYYACMRGQMEQVEDDAKIDEIWNAVAAAWFEEGREDHEVTLLKFALRDASVWSTPRNPITFGFEIARANMTEDTPHMGAHRVLEWRNAA</sequence>
<dbReference type="InterPro" id="IPR038725">
    <property type="entry name" value="YdaG_split_barrel_FMN-bd"/>
</dbReference>
<accession>A0A5J5GQU5</accession>
<keyword evidence="3" id="KW-1185">Reference proteome</keyword>
<dbReference type="AlphaFoldDB" id="A0A5J5GQU5"/>
<evidence type="ECO:0000313" key="2">
    <source>
        <dbReference type="EMBL" id="KAA9010445.1"/>
    </source>
</evidence>
<dbReference type="PANTHER" id="PTHR34818:SF1">
    <property type="entry name" value="PROTEIN BLI-3"/>
    <property type="match status" value="1"/>
</dbReference>
<dbReference type="SUPFAM" id="SSF50475">
    <property type="entry name" value="FMN-binding split barrel"/>
    <property type="match status" value="1"/>
</dbReference>
<comment type="caution">
    <text evidence="2">The sequence shown here is derived from an EMBL/GenBank/DDBJ whole genome shotgun (WGS) entry which is preliminary data.</text>
</comment>